<organism evidence="2 3">
    <name type="scientific">Phyllostomus discolor</name>
    <name type="common">pale spear-nosed bat</name>
    <dbReference type="NCBI Taxonomy" id="89673"/>
    <lineage>
        <taxon>Eukaryota</taxon>
        <taxon>Metazoa</taxon>
        <taxon>Chordata</taxon>
        <taxon>Craniata</taxon>
        <taxon>Vertebrata</taxon>
        <taxon>Euteleostomi</taxon>
        <taxon>Mammalia</taxon>
        <taxon>Eutheria</taxon>
        <taxon>Laurasiatheria</taxon>
        <taxon>Chiroptera</taxon>
        <taxon>Yangochiroptera</taxon>
        <taxon>Phyllostomidae</taxon>
        <taxon>Phyllostominae</taxon>
        <taxon>Phyllostomus</taxon>
    </lineage>
</organism>
<reference evidence="2 3" key="1">
    <citation type="journal article" date="2020" name="Nature">
        <title>Six reference-quality genomes reveal evolution of bat adaptations.</title>
        <authorList>
            <person name="Jebb D."/>
            <person name="Huang Z."/>
            <person name="Pippel M."/>
            <person name="Hughes G.M."/>
            <person name="Lavrichenko K."/>
            <person name="Devanna P."/>
            <person name="Winkler S."/>
            <person name="Jermiin L.S."/>
            <person name="Skirmuntt E.C."/>
            <person name="Katzourakis A."/>
            <person name="Burkitt-Gray L."/>
            <person name="Ray D.A."/>
            <person name="Sullivan K.A.M."/>
            <person name="Roscito J.G."/>
            <person name="Kirilenko B.M."/>
            <person name="Davalos L.M."/>
            <person name="Corthals A.P."/>
            <person name="Power M.L."/>
            <person name="Jones G."/>
            <person name="Ransome R.D."/>
            <person name="Dechmann D.K.N."/>
            <person name="Locatelli A.G."/>
            <person name="Puechmaille S.J."/>
            <person name="Fedrigo O."/>
            <person name="Jarvis E.D."/>
            <person name="Hiller M."/>
            <person name="Vernes S.C."/>
            <person name="Myers E.W."/>
            <person name="Teeling E.C."/>
        </authorList>
    </citation>
    <scope>NUCLEOTIDE SEQUENCE [LARGE SCALE GENOMIC DNA]</scope>
    <source>
        <strain evidence="2">Bat1K_MPI-CBG_1</strain>
    </source>
</reference>
<sequence>MLACPQREPHCENADSTSVPISPTTEPRSVVGVEVRGQDLSATSCSLGGTHVLSGSAGEEGTPAACCRALQPPSGAGPVCSDQAGSILGGWLCPPGWCAPVSHQPGNPILSGPLTWPLLGLLGDRCWACPFSSPFLLASRVFPHTPFPCRSLWEWMRSASQSPDYFLGCVCLGCLTCPL</sequence>
<gene>
    <name evidence="2" type="ORF">HJG60_011678</name>
</gene>
<name>A0A833ZW99_9CHIR</name>
<evidence type="ECO:0000313" key="3">
    <source>
        <dbReference type="Proteomes" id="UP000664940"/>
    </source>
</evidence>
<comment type="caution">
    <text evidence="2">The sequence shown here is derived from an EMBL/GenBank/DDBJ whole genome shotgun (WGS) entry which is preliminary data.</text>
</comment>
<evidence type="ECO:0000313" key="2">
    <source>
        <dbReference type="EMBL" id="KAF6099962.1"/>
    </source>
</evidence>
<feature type="region of interest" description="Disordered" evidence="1">
    <location>
        <begin position="1"/>
        <end position="29"/>
    </location>
</feature>
<feature type="compositionally biased region" description="Polar residues" evidence="1">
    <location>
        <begin position="14"/>
        <end position="27"/>
    </location>
</feature>
<dbReference type="AlphaFoldDB" id="A0A833ZW99"/>
<protein>
    <submittedName>
        <fullName evidence="2">Uncharacterized protein</fullName>
    </submittedName>
</protein>
<accession>A0A833ZW99</accession>
<dbReference type="EMBL" id="JABVXQ010000007">
    <property type="protein sequence ID" value="KAF6099962.1"/>
    <property type="molecule type" value="Genomic_DNA"/>
</dbReference>
<evidence type="ECO:0000256" key="1">
    <source>
        <dbReference type="SAM" id="MobiDB-lite"/>
    </source>
</evidence>
<dbReference type="Proteomes" id="UP000664940">
    <property type="component" value="Unassembled WGS sequence"/>
</dbReference>
<proteinExistence type="predicted"/>